<dbReference type="Proteomes" id="UP000598271">
    <property type="component" value="Unassembled WGS sequence"/>
</dbReference>
<feature type="signal peptide" evidence="1">
    <location>
        <begin position="1"/>
        <end position="21"/>
    </location>
</feature>
<dbReference type="RefSeq" id="WP_189569252.1">
    <property type="nucleotide sequence ID" value="NZ_BMXF01000010.1"/>
</dbReference>
<reference evidence="2 3" key="1">
    <citation type="journal article" date="2014" name="Int. J. Syst. Evol. Microbiol.">
        <title>Complete genome sequence of Corynebacterium casei LMG S-19264T (=DSM 44701T), isolated from a smear-ripened cheese.</title>
        <authorList>
            <consortium name="US DOE Joint Genome Institute (JGI-PGF)"/>
            <person name="Walter F."/>
            <person name="Albersmeier A."/>
            <person name="Kalinowski J."/>
            <person name="Ruckert C."/>
        </authorList>
    </citation>
    <scope>NUCLEOTIDE SEQUENCE [LARGE SCALE GENOMIC DNA]</scope>
    <source>
        <strain evidence="2 3">KCTC 12866</strain>
    </source>
</reference>
<organism evidence="2 3">
    <name type="scientific">Persicitalea jodogahamensis</name>
    <dbReference type="NCBI Taxonomy" id="402147"/>
    <lineage>
        <taxon>Bacteria</taxon>
        <taxon>Pseudomonadati</taxon>
        <taxon>Bacteroidota</taxon>
        <taxon>Cytophagia</taxon>
        <taxon>Cytophagales</taxon>
        <taxon>Spirosomataceae</taxon>
        <taxon>Persicitalea</taxon>
    </lineage>
</organism>
<name>A0A8J3GBS0_9BACT</name>
<keyword evidence="3" id="KW-1185">Reference proteome</keyword>
<dbReference type="AlphaFoldDB" id="A0A8J3GBS0"/>
<accession>A0A8J3GBS0</accession>
<evidence type="ECO:0000313" key="2">
    <source>
        <dbReference type="EMBL" id="GHB88909.1"/>
    </source>
</evidence>
<evidence type="ECO:0000313" key="3">
    <source>
        <dbReference type="Proteomes" id="UP000598271"/>
    </source>
</evidence>
<sequence length="345" mass="38786">MKSCFLLAVCVVLTFASPIFAQQTPVTQEQDVKIPISVVSGNDTTSFGRLLATRLQQAVSKTGMSEYESYNFVLFPKINILSQDLTSSAPTLTVVNLEMTLIVANGYQSKSIIFNSETFSLKGVGKSQERAMLEAARSLRADNPRLQAFIDKSRQAIVRYFAANCEAIISEAQLMGRQALLAINKGPINDKAITAETQFSWAIGLLYNIRSANYSCYQSSIEKINQILNQYDDFSCQLYLGRARNHWAAREVDKTVAYLNKIPPSQKCRAGVDELLRQMDGYQERMTDKDLKEEVRVLREREKAGKDMLELVMDGQKKETSDMRDARRQETIINVLGPPTPPNRN</sequence>
<protein>
    <submittedName>
        <fullName evidence="2">Uncharacterized protein</fullName>
    </submittedName>
</protein>
<proteinExistence type="predicted"/>
<evidence type="ECO:0000256" key="1">
    <source>
        <dbReference type="SAM" id="SignalP"/>
    </source>
</evidence>
<keyword evidence="1" id="KW-0732">Signal</keyword>
<comment type="caution">
    <text evidence="2">The sequence shown here is derived from an EMBL/GenBank/DDBJ whole genome shotgun (WGS) entry which is preliminary data.</text>
</comment>
<dbReference type="EMBL" id="BMXF01000010">
    <property type="protein sequence ID" value="GHB88909.1"/>
    <property type="molecule type" value="Genomic_DNA"/>
</dbReference>
<gene>
    <name evidence="2" type="ORF">GCM10007390_51280</name>
</gene>
<feature type="chain" id="PRO_5035307975" evidence="1">
    <location>
        <begin position="22"/>
        <end position="345"/>
    </location>
</feature>